<evidence type="ECO:0000256" key="3">
    <source>
        <dbReference type="ARBA" id="ARBA00022737"/>
    </source>
</evidence>
<evidence type="ECO:0000256" key="4">
    <source>
        <dbReference type="ARBA" id="ARBA00022989"/>
    </source>
</evidence>
<feature type="transmembrane region" description="Helical" evidence="6">
    <location>
        <begin position="754"/>
        <end position="773"/>
    </location>
</feature>
<organism evidence="8 9">
    <name type="scientific">Stylonychia lemnae</name>
    <name type="common">Ciliate</name>
    <dbReference type="NCBI Taxonomy" id="5949"/>
    <lineage>
        <taxon>Eukaryota</taxon>
        <taxon>Sar</taxon>
        <taxon>Alveolata</taxon>
        <taxon>Ciliophora</taxon>
        <taxon>Intramacronucleata</taxon>
        <taxon>Spirotrichea</taxon>
        <taxon>Stichotrichia</taxon>
        <taxon>Sporadotrichida</taxon>
        <taxon>Oxytrichidae</taxon>
        <taxon>Stylonychinae</taxon>
        <taxon>Stylonychia</taxon>
    </lineage>
</organism>
<evidence type="ECO:0000256" key="1">
    <source>
        <dbReference type="ARBA" id="ARBA00004141"/>
    </source>
</evidence>
<dbReference type="PANTHER" id="PTHR10582:SF2">
    <property type="entry name" value="INACTIVE"/>
    <property type="match status" value="1"/>
</dbReference>
<dbReference type="GO" id="GO:0005886">
    <property type="term" value="C:plasma membrane"/>
    <property type="evidence" value="ECO:0007669"/>
    <property type="project" value="TreeGrafter"/>
</dbReference>
<keyword evidence="9" id="KW-1185">Reference proteome</keyword>
<dbReference type="SUPFAM" id="SSF81324">
    <property type="entry name" value="Voltage-gated potassium channels"/>
    <property type="match status" value="1"/>
</dbReference>
<dbReference type="OrthoDB" id="6108356at2759"/>
<reference evidence="8 9" key="1">
    <citation type="submission" date="2014-06" db="EMBL/GenBank/DDBJ databases">
        <authorList>
            <person name="Swart Estienne"/>
        </authorList>
    </citation>
    <scope>NUCLEOTIDE SEQUENCE [LARGE SCALE GENOMIC DNA]</scope>
    <source>
        <strain evidence="8 9">130c</strain>
    </source>
</reference>
<evidence type="ECO:0000256" key="2">
    <source>
        <dbReference type="ARBA" id="ARBA00022692"/>
    </source>
</evidence>
<feature type="transmembrane region" description="Helical" evidence="6">
    <location>
        <begin position="785"/>
        <end position="804"/>
    </location>
</feature>
<name>A0A078ARK0_STYLE</name>
<dbReference type="PANTHER" id="PTHR10582">
    <property type="entry name" value="TRANSIENT RECEPTOR POTENTIAL ION CHANNEL PROTEIN"/>
    <property type="match status" value="1"/>
</dbReference>
<dbReference type="InterPro" id="IPR005821">
    <property type="entry name" value="Ion_trans_dom"/>
</dbReference>
<accession>A0A078ARK0</accession>
<gene>
    <name evidence="8" type="primary">Contig1431.g1569</name>
    <name evidence="8" type="ORF">STYLEM_13903</name>
</gene>
<evidence type="ECO:0000313" key="8">
    <source>
        <dbReference type="EMBL" id="CDW84834.1"/>
    </source>
</evidence>
<keyword evidence="2 6" id="KW-0812">Transmembrane</keyword>
<sequence length="1030" mass="122424">MSQIDNYTELSSNGKDNSVQLNQIEENQNLNLIEETIPAQISDEEIDLRYFGIFKEFHIQEGTKVIKLKEILFIQERDILLYQTQEVDQNNLNRSNYYLNLRQLSTKKLLNKVQTNDSGAFKNQYFQQRSVDYIYISFYKDNFRMAKLDDLLIPGFQFNSLKVFQKNFERMKCVQDKIAIMVNLKKLLIFDLYIEDFETKFPQTKDELNSLTDQMVNENYKENTLIKLKSSVDGLNVLGTYLEGPYELEPIMRDSQILILNRIKYQSQLIVYDMKTLQMQGTAQQLEKYKDNQISNVSVWDKKYTPILQLKYNFEETVLLKKVTFMDNLIFLKIAQKQIYLAKFELMKFVQINVYYYTLQLNNISFVAQSNLIGELPELDRISSNNNYSNLKKSKLRVDDKFVYSCFNLYYLTNQRRISAKELLKDIVPEVKGYHGIVENIKLGKNKFGFYHKFIYYKNNKISRTLDIYQESLNDLLFKSQNYSVLQKQYFKDAKSIKIGNDASIRFKFLDNDEDKSDGFLKINFSIMKIMEYRNIYTLQTDDVYKNLQNVNEYLYHVPGFGNCFNMFCQNILILEYLCKQIQDIQRDKLPILINKNLLNGSSPLDKVLEMSQQKNVFIILDLILKYQNHILFNEIVDKNICRMVSQSINLQDYFQSQLPIYQIFDDKYPIFHTDDSELLVGVNLDHPLECHEMYETLFAQKLDEYDDSKPLNSIEYLLINLPHTLQDDNVKIIRQLKSTELQDNLDQDMRQNYLFIINKIISAGILFYFFVFEVRQMKIQRSKYFQYLWNIIDMIHISCYIVLSIVEYHSDNSDNVVLLFVVVISFTFLKLYYFLRIFEGFSFLVQMIAKVFQDLKFFIAFFLIFIVQFGLIFTVLFKAAPIEEYDGVNAFGYYLMIFRISAGDFTTDNYKDQSQYLIILTWIVWIIAVIILNIIFMNFIIAVISESYEKVMQKIIAESYKVKVHMIKEREHFFKEKDFLNEKFFPKYIIVRRLVNSESLENANSDQVRQQIIGLEDIECRIRYKGVKN</sequence>
<keyword evidence="4 6" id="KW-1133">Transmembrane helix</keyword>
<feature type="transmembrane region" description="Helical" evidence="6">
    <location>
        <begin position="816"/>
        <end position="836"/>
    </location>
</feature>
<dbReference type="Proteomes" id="UP000039865">
    <property type="component" value="Unassembled WGS sequence"/>
</dbReference>
<evidence type="ECO:0000256" key="6">
    <source>
        <dbReference type="SAM" id="Phobius"/>
    </source>
</evidence>
<dbReference type="Gene3D" id="1.10.287.70">
    <property type="match status" value="1"/>
</dbReference>
<dbReference type="AlphaFoldDB" id="A0A078ARK0"/>
<protein>
    <submittedName>
        <fullName evidence="8">Wd-40 repeat protein</fullName>
    </submittedName>
</protein>
<dbReference type="InterPro" id="IPR024862">
    <property type="entry name" value="TRPV"/>
</dbReference>
<dbReference type="Pfam" id="PF00520">
    <property type="entry name" value="Ion_trans"/>
    <property type="match status" value="1"/>
</dbReference>
<keyword evidence="5 6" id="KW-0472">Membrane</keyword>
<evidence type="ECO:0000259" key="7">
    <source>
        <dbReference type="Pfam" id="PF00520"/>
    </source>
</evidence>
<proteinExistence type="predicted"/>
<feature type="transmembrane region" description="Helical" evidence="6">
    <location>
        <begin position="917"/>
        <end position="945"/>
    </location>
</feature>
<dbReference type="GO" id="GO:0098703">
    <property type="term" value="P:calcium ion import across plasma membrane"/>
    <property type="evidence" value="ECO:0007669"/>
    <property type="project" value="TreeGrafter"/>
</dbReference>
<comment type="subcellular location">
    <subcellularLocation>
        <location evidence="1">Membrane</location>
        <topology evidence="1">Multi-pass membrane protein</topology>
    </subcellularLocation>
</comment>
<dbReference type="GO" id="GO:0005216">
    <property type="term" value="F:monoatomic ion channel activity"/>
    <property type="evidence" value="ECO:0007669"/>
    <property type="project" value="InterPro"/>
</dbReference>
<evidence type="ECO:0000256" key="5">
    <source>
        <dbReference type="ARBA" id="ARBA00023136"/>
    </source>
</evidence>
<evidence type="ECO:0000313" key="9">
    <source>
        <dbReference type="Proteomes" id="UP000039865"/>
    </source>
</evidence>
<dbReference type="EMBL" id="CCKQ01013194">
    <property type="protein sequence ID" value="CDW84834.1"/>
    <property type="molecule type" value="Genomic_DNA"/>
</dbReference>
<dbReference type="InParanoid" id="A0A078ARK0"/>
<keyword evidence="3" id="KW-0677">Repeat</keyword>
<feature type="domain" description="Ion transport" evidence="7">
    <location>
        <begin position="750"/>
        <end position="953"/>
    </location>
</feature>
<feature type="transmembrane region" description="Helical" evidence="6">
    <location>
        <begin position="856"/>
        <end position="878"/>
    </location>
</feature>